<dbReference type="EMBL" id="CAJNOW010017716">
    <property type="protein sequence ID" value="CAF1659809.1"/>
    <property type="molecule type" value="Genomic_DNA"/>
</dbReference>
<dbReference type="Proteomes" id="UP000663866">
    <property type="component" value="Unassembled WGS sequence"/>
</dbReference>
<dbReference type="OrthoDB" id="10542149at2759"/>
<evidence type="ECO:0000313" key="7">
    <source>
        <dbReference type="Proteomes" id="UP000663824"/>
    </source>
</evidence>
<reference evidence="3" key="1">
    <citation type="submission" date="2021-02" db="EMBL/GenBank/DDBJ databases">
        <authorList>
            <person name="Nowell W R."/>
        </authorList>
    </citation>
    <scope>NUCLEOTIDE SEQUENCE</scope>
</reference>
<evidence type="ECO:0000313" key="6">
    <source>
        <dbReference type="EMBL" id="CAF4319882.1"/>
    </source>
</evidence>
<dbReference type="Proteomes" id="UP000663824">
    <property type="component" value="Unassembled WGS sequence"/>
</dbReference>
<evidence type="ECO:0000313" key="5">
    <source>
        <dbReference type="EMBL" id="CAF4116468.1"/>
    </source>
</evidence>
<proteinExistence type="predicted"/>
<gene>
    <name evidence="1" type="ORF">CJN711_LOCUS6102</name>
    <name evidence="5" type="ORF">GIL414_LOCUS17831</name>
    <name evidence="2" type="ORF">KQP761_LOCUS31784</name>
    <name evidence="3" type="ORF">MBJ925_LOCUS23814</name>
    <name evidence="6" type="ORF">OVN521_LOCUS31941</name>
    <name evidence="4" type="ORF">WKI299_LOCUS28281</name>
</gene>
<dbReference type="EMBL" id="CAJNRE010012297">
    <property type="protein sequence ID" value="CAF2109021.1"/>
    <property type="molecule type" value="Genomic_DNA"/>
</dbReference>
<dbReference type="EMBL" id="CAJNRF010012341">
    <property type="protein sequence ID" value="CAF2140476.1"/>
    <property type="molecule type" value="Genomic_DNA"/>
</dbReference>
<dbReference type="AlphaFoldDB" id="A0A816UK70"/>
<comment type="caution">
    <text evidence="3">The sequence shown here is derived from an EMBL/GenBank/DDBJ whole genome shotgun (WGS) entry which is preliminary data.</text>
</comment>
<dbReference type="EMBL" id="CAJOBG010019603">
    <property type="protein sequence ID" value="CAF4319882.1"/>
    <property type="molecule type" value="Genomic_DNA"/>
</dbReference>
<protein>
    <submittedName>
        <fullName evidence="3">Uncharacterized protein</fullName>
    </submittedName>
</protein>
<dbReference type="Proteomes" id="UP000663855">
    <property type="component" value="Unassembled WGS sequence"/>
</dbReference>
<evidence type="ECO:0000313" key="2">
    <source>
        <dbReference type="EMBL" id="CAF1659809.1"/>
    </source>
</evidence>
<name>A0A816UK70_9BILA</name>
<dbReference type="Proteomes" id="UP000663834">
    <property type="component" value="Unassembled WGS sequence"/>
</dbReference>
<evidence type="ECO:0000313" key="3">
    <source>
        <dbReference type="EMBL" id="CAF2109021.1"/>
    </source>
</evidence>
<dbReference type="EMBL" id="CAJNOV010001799">
    <property type="protein sequence ID" value="CAF1078999.1"/>
    <property type="molecule type" value="Genomic_DNA"/>
</dbReference>
<evidence type="ECO:0000313" key="4">
    <source>
        <dbReference type="EMBL" id="CAF2140476.1"/>
    </source>
</evidence>
<organism evidence="3 7">
    <name type="scientific">Rotaria magnacalcarata</name>
    <dbReference type="NCBI Taxonomy" id="392030"/>
    <lineage>
        <taxon>Eukaryota</taxon>
        <taxon>Metazoa</taxon>
        <taxon>Spiralia</taxon>
        <taxon>Gnathifera</taxon>
        <taxon>Rotifera</taxon>
        <taxon>Eurotatoria</taxon>
        <taxon>Bdelloidea</taxon>
        <taxon>Philodinida</taxon>
        <taxon>Philodinidae</taxon>
        <taxon>Rotaria</taxon>
    </lineage>
</organism>
<keyword evidence="8" id="KW-1185">Reference proteome</keyword>
<dbReference type="Proteomes" id="UP000663856">
    <property type="component" value="Unassembled WGS sequence"/>
</dbReference>
<dbReference type="EMBL" id="CAJOBJ010008593">
    <property type="protein sequence ID" value="CAF4116468.1"/>
    <property type="molecule type" value="Genomic_DNA"/>
</dbReference>
<dbReference type="Proteomes" id="UP000681720">
    <property type="component" value="Unassembled WGS sequence"/>
</dbReference>
<sequence length="236" mass="26099">MSSRSTIYNVAQDYYALSLNGELASTGVSPCVIVIVIFDDDSVMLERRSDVDLCGEGNEDEVMNLYTSITNNIIDCKGKPCISGAYILGGREDQIKIDFQKSLVKVTQEIINDELLSHSQVPYDVVLVNLATAVQNDKTVNNISVCCGVLSYKLKSNTSAFIGGKYYTEKEFNISCKAEKDIMIFNKCIERFTANAISLGAQQVDEEDKSFTAILEQDMVNRLTETIPKGVVVKEI</sequence>
<evidence type="ECO:0000313" key="1">
    <source>
        <dbReference type="EMBL" id="CAF1078999.1"/>
    </source>
</evidence>
<evidence type="ECO:0000313" key="8">
    <source>
        <dbReference type="Proteomes" id="UP000663866"/>
    </source>
</evidence>
<accession>A0A816UK70</accession>